<dbReference type="PROSITE" id="PS51257">
    <property type="entry name" value="PROKAR_LIPOPROTEIN"/>
    <property type="match status" value="1"/>
</dbReference>
<dbReference type="RefSeq" id="WP_009127224.1">
    <property type="nucleotide sequence ID" value="NZ_JH992940.1"/>
</dbReference>
<keyword evidence="4" id="KW-1185">Reference proteome</keyword>
<dbReference type="STRING" id="742727.HMPREF9447_00088"/>
<sequence length="861" mass="94694">MRILKHDYLIIALAAPLLFIACADNDVYDPDKVRPVAPVENPLGDDFVAPDGFDWSMLATVKLNIEVKDGFSGQYKYLIEVFTSNPLSDETVTPFAAGYAKSGSNYTAEISIPKSIEHLFIRQTDPKQRQTVYQYTTPKDGNTLSCQLYYPVARTRALNVPGKSGWERISSLVKEYGEEQETSINELVENPEFEPYSNDQLKNGAVYVIKSGDVFSGQLTNYSGKATVIVRGTWNMNSTPQGLDIYVASGGQITGQPYMGDRCSLEIQKDGFINSQSFQTQTNIPVKNFGTFKVSGNISFNTGSSLYNGKNATFTTTADINFGQAQITVRNFGALTAQNAKSINSGVIYNAENATFTITQDVDVTSTQILNHGEMRVGTFKTNSNLNSIIANYGTGTIIADKVIGGAIVINDNLFEVDTFDCSNHTAATLYNNCTLIVKTSITFGNLIMDSGSITGKRISDKEWESAPTARIINETTQELYNGSIIKAIDFYTGNTCTIIGSKTEEASMIQTQKFIYTGTTHMKENLILAREKEYYNEGPVPNDNPWMVDKANTVVTTEYGTVSNPINNCSGTVYPGNPGTPEPEDPPKPDTGDNTVYTYAFEDQWPAYGDFDMNDVVITIDKINTTNNDKQVSIQGRVRAVGASRKTGIGIQFLNVKSSGVTINGKVQSGNPVFEAGQNNPVVILCTNAHKFCKPNIADDDFTFYCTVPGGNNKYSTGDGAEFEINMMFPTVEEATQAANIKNIDVFIITQDGHGIIGRTEVHMAHYAPTNLGATELFGMSNDASEYNNMLKLPKKGYYLSTEGLAWGICIPNTEVWKWPKEYNPITNVYPKFKNWVVNGGKAEDLNWISDHNDNIFVKP</sequence>
<dbReference type="Pfam" id="PF16130">
    <property type="entry name" value="DUF4842"/>
    <property type="match status" value="1"/>
</dbReference>
<dbReference type="OrthoDB" id="1204817at2"/>
<dbReference type="HOGENOM" id="CLU_020783_0_0_10"/>
<dbReference type="PATRIC" id="fig|742727.4.peg.91"/>
<feature type="domain" description="DUF4842" evidence="2">
    <location>
        <begin position="631"/>
        <end position="845"/>
    </location>
</feature>
<evidence type="ECO:0000313" key="4">
    <source>
        <dbReference type="Proteomes" id="UP000009872"/>
    </source>
</evidence>
<dbReference type="AlphaFoldDB" id="K9E9E4"/>
<dbReference type="EMBL" id="ADLF01000001">
    <property type="protein sequence ID" value="EKU92431.1"/>
    <property type="molecule type" value="Genomic_DNA"/>
</dbReference>
<gene>
    <name evidence="3" type="ORF">HMPREF9447_00088</name>
</gene>
<feature type="signal peptide" evidence="1">
    <location>
        <begin position="1"/>
        <end position="23"/>
    </location>
</feature>
<feature type="chain" id="PRO_5003928892" description="DUF4842 domain-containing protein" evidence="1">
    <location>
        <begin position="24"/>
        <end position="861"/>
    </location>
</feature>
<comment type="caution">
    <text evidence="3">The sequence shown here is derived from an EMBL/GenBank/DDBJ whole genome shotgun (WGS) entry which is preliminary data.</text>
</comment>
<evidence type="ECO:0000256" key="1">
    <source>
        <dbReference type="SAM" id="SignalP"/>
    </source>
</evidence>
<dbReference type="NCBIfam" id="TIGR04456">
    <property type="entry name" value="LruC_dom"/>
    <property type="match status" value="1"/>
</dbReference>
<keyword evidence="1" id="KW-0732">Signal</keyword>
<organism evidence="3 4">
    <name type="scientific">Bacteroides oleiciplenus YIT 12058</name>
    <dbReference type="NCBI Taxonomy" id="742727"/>
    <lineage>
        <taxon>Bacteria</taxon>
        <taxon>Pseudomonadati</taxon>
        <taxon>Bacteroidota</taxon>
        <taxon>Bacteroidia</taxon>
        <taxon>Bacteroidales</taxon>
        <taxon>Bacteroidaceae</taxon>
        <taxon>Bacteroides</taxon>
    </lineage>
</organism>
<reference evidence="3 4" key="1">
    <citation type="submission" date="2012-09" db="EMBL/GenBank/DDBJ databases">
        <title>The Genome Sequence of Bacteroides oleiciplenus YIT 12058.</title>
        <authorList>
            <consortium name="The Broad Institute Genome Sequencing Platform"/>
            <person name="Earl A."/>
            <person name="Ward D."/>
            <person name="Feldgarden M."/>
            <person name="Gevers D."/>
            <person name="Morotomi M."/>
            <person name="Walker B."/>
            <person name="Young S.K."/>
            <person name="Zeng Q."/>
            <person name="Gargeya S."/>
            <person name="Fitzgerald M."/>
            <person name="Haas B."/>
            <person name="Abouelleil A."/>
            <person name="Alvarado L."/>
            <person name="Arachchi H.M."/>
            <person name="Berlin A.M."/>
            <person name="Chapman S.B."/>
            <person name="Goldberg J."/>
            <person name="Griggs A."/>
            <person name="Gujja S."/>
            <person name="Hansen M."/>
            <person name="Howarth C."/>
            <person name="Imamovic A."/>
            <person name="Larimer J."/>
            <person name="McCowen C."/>
            <person name="Montmayeur A."/>
            <person name="Murphy C."/>
            <person name="Neiman D."/>
            <person name="Pearson M."/>
            <person name="Priest M."/>
            <person name="Roberts A."/>
            <person name="Saif S."/>
            <person name="Shea T."/>
            <person name="Sisk P."/>
            <person name="Sykes S."/>
            <person name="Wortman J."/>
            <person name="Nusbaum C."/>
            <person name="Birren B."/>
        </authorList>
    </citation>
    <scope>NUCLEOTIDE SEQUENCE [LARGE SCALE GENOMIC DNA]</scope>
    <source>
        <strain evidence="3 4">YIT 12058</strain>
    </source>
</reference>
<dbReference type="eggNOG" id="COG3391">
    <property type="taxonomic scope" value="Bacteria"/>
</dbReference>
<evidence type="ECO:0000313" key="3">
    <source>
        <dbReference type="EMBL" id="EKU92431.1"/>
    </source>
</evidence>
<name>K9E9E4_9BACE</name>
<proteinExistence type="predicted"/>
<dbReference type="Proteomes" id="UP000009872">
    <property type="component" value="Unassembled WGS sequence"/>
</dbReference>
<protein>
    <recommendedName>
        <fullName evidence="2">DUF4842 domain-containing protein</fullName>
    </recommendedName>
</protein>
<dbReference type="InterPro" id="IPR031025">
    <property type="entry name" value="LruC_dom"/>
</dbReference>
<evidence type="ECO:0000259" key="2">
    <source>
        <dbReference type="Pfam" id="PF16130"/>
    </source>
</evidence>
<accession>K9E9E4</accession>
<dbReference type="InterPro" id="IPR032295">
    <property type="entry name" value="DUF4842"/>
</dbReference>